<keyword evidence="11" id="KW-1185">Reference proteome</keyword>
<feature type="transmembrane region" description="Helical" evidence="8">
    <location>
        <begin position="168"/>
        <end position="187"/>
    </location>
</feature>
<dbReference type="PROSITE" id="PS50850">
    <property type="entry name" value="MFS"/>
    <property type="match status" value="1"/>
</dbReference>
<name>A0AAN6M0F5_9PLEO</name>
<dbReference type="InterPro" id="IPR005829">
    <property type="entry name" value="Sugar_transporter_CS"/>
</dbReference>
<evidence type="ECO:0000256" key="5">
    <source>
        <dbReference type="ARBA" id="ARBA00022989"/>
    </source>
</evidence>
<evidence type="ECO:0000256" key="7">
    <source>
        <dbReference type="RuleBase" id="RU003346"/>
    </source>
</evidence>
<comment type="caution">
    <text evidence="10">The sequence shown here is derived from an EMBL/GenBank/DDBJ whole genome shotgun (WGS) entry which is preliminary data.</text>
</comment>
<dbReference type="InterPro" id="IPR005828">
    <property type="entry name" value="MFS_sugar_transport-like"/>
</dbReference>
<evidence type="ECO:0000313" key="11">
    <source>
        <dbReference type="Proteomes" id="UP001280581"/>
    </source>
</evidence>
<dbReference type="GO" id="GO:0016020">
    <property type="term" value="C:membrane"/>
    <property type="evidence" value="ECO:0007669"/>
    <property type="project" value="UniProtKB-SubCell"/>
</dbReference>
<accession>A0AAN6M0F5</accession>
<dbReference type="SUPFAM" id="SSF103473">
    <property type="entry name" value="MFS general substrate transporter"/>
    <property type="match status" value="1"/>
</dbReference>
<dbReference type="PROSITE" id="PS00216">
    <property type="entry name" value="SUGAR_TRANSPORT_1"/>
    <property type="match status" value="1"/>
</dbReference>
<proteinExistence type="inferred from homology"/>
<comment type="similarity">
    <text evidence="2 7">Belongs to the major facilitator superfamily. Sugar transporter (TC 2.A.1.1) family.</text>
</comment>
<feature type="transmembrane region" description="Helical" evidence="8">
    <location>
        <begin position="294"/>
        <end position="314"/>
    </location>
</feature>
<dbReference type="PANTHER" id="PTHR48022">
    <property type="entry name" value="PLASTIDIC GLUCOSE TRANSPORTER 4"/>
    <property type="match status" value="1"/>
</dbReference>
<feature type="transmembrane region" description="Helical" evidence="8">
    <location>
        <begin position="428"/>
        <end position="447"/>
    </location>
</feature>
<dbReference type="GO" id="GO:0005351">
    <property type="term" value="F:carbohydrate:proton symporter activity"/>
    <property type="evidence" value="ECO:0007669"/>
    <property type="project" value="TreeGrafter"/>
</dbReference>
<dbReference type="EMBL" id="WVTA01000004">
    <property type="protein sequence ID" value="KAK3213478.1"/>
    <property type="molecule type" value="Genomic_DNA"/>
</dbReference>
<keyword evidence="3 7" id="KW-0813">Transport</keyword>
<protein>
    <recommendedName>
        <fullName evidence="9">Major facilitator superfamily (MFS) profile domain-containing protein</fullName>
    </recommendedName>
</protein>
<feature type="transmembrane region" description="Helical" evidence="8">
    <location>
        <begin position="334"/>
        <end position="352"/>
    </location>
</feature>
<keyword evidence="6 8" id="KW-0472">Membrane</keyword>
<reference evidence="10 11" key="1">
    <citation type="submission" date="2021-02" db="EMBL/GenBank/DDBJ databases">
        <title>Genome assembly of Pseudopithomyces chartarum.</title>
        <authorList>
            <person name="Jauregui R."/>
            <person name="Singh J."/>
            <person name="Voisey C."/>
        </authorList>
    </citation>
    <scope>NUCLEOTIDE SEQUENCE [LARGE SCALE GENOMIC DNA]</scope>
    <source>
        <strain evidence="10 11">AGR01</strain>
    </source>
</reference>
<organism evidence="10 11">
    <name type="scientific">Pseudopithomyces chartarum</name>
    <dbReference type="NCBI Taxonomy" id="1892770"/>
    <lineage>
        <taxon>Eukaryota</taxon>
        <taxon>Fungi</taxon>
        <taxon>Dikarya</taxon>
        <taxon>Ascomycota</taxon>
        <taxon>Pezizomycotina</taxon>
        <taxon>Dothideomycetes</taxon>
        <taxon>Pleosporomycetidae</taxon>
        <taxon>Pleosporales</taxon>
        <taxon>Massarineae</taxon>
        <taxon>Didymosphaeriaceae</taxon>
        <taxon>Pseudopithomyces</taxon>
    </lineage>
</organism>
<dbReference type="InterPro" id="IPR020846">
    <property type="entry name" value="MFS_dom"/>
</dbReference>
<dbReference type="Gene3D" id="1.20.1250.20">
    <property type="entry name" value="MFS general substrate transporter like domains"/>
    <property type="match status" value="1"/>
</dbReference>
<dbReference type="PANTHER" id="PTHR48022:SF3">
    <property type="entry name" value="HEXOSE TRANSPORTER PROTEIN (AFU_ORTHOLOGUE AFUA_8G04480)-RELATED"/>
    <property type="match status" value="1"/>
</dbReference>
<dbReference type="NCBIfam" id="TIGR00879">
    <property type="entry name" value="SP"/>
    <property type="match status" value="1"/>
</dbReference>
<dbReference type="FunFam" id="1.20.1250.20:FF:000134">
    <property type="entry name" value="MFS sugar transporter protein"/>
    <property type="match status" value="1"/>
</dbReference>
<feature type="domain" description="Major facilitator superfamily (MFS) profile" evidence="9">
    <location>
        <begin position="41"/>
        <end position="482"/>
    </location>
</feature>
<evidence type="ECO:0000256" key="6">
    <source>
        <dbReference type="ARBA" id="ARBA00023136"/>
    </source>
</evidence>
<gene>
    <name evidence="10" type="ORF">GRF29_28g54235</name>
</gene>
<sequence>MSPEDRKQDYVRLVGPELAEALPNDGKRWWTKSHLRHLNAVLLICCVSAATLGYDGVLMNALQISPKWQTYYKHPSAPRLGAMNAMLPVGKVVGSCFVAPLSNWIGRKKTLVVGFGFAIVGAALQAGSINYPLLVISRLILGLGSALMSQPSPILIGELAYPTHRGKLTALYQTFFFFGAIAAAWVSFGTLKMGSDWSWRIPTLLQGAMPTIQLACAYFLPESPRFLVAKGENDKARNLLVKFHAAGDTSSPLVALEMLQIEEAIRIERNSENQGMKGLFKLLRKPANRRRLQIVFVLAIAAQWSGNTVLSYYLGLVLKQVGITDPTQQSLLNGGLQIFNMLSAMFCGAMLVDRLGRRTLFLWCAGGMCITYIIWAALNARFTATGSRSIGLAVLPFLFIFNFHYAIALTPLLYAYPTEIFPYELRSFGVALVLFGANLTLIVGSVANPVAMTALGWRYYILFVIIDALFFVAIWFLFPETKGKSLEEVALVFDKENNQQLVDPEKVEAVLNEKTAHIVVGETTRSEKI</sequence>
<feature type="transmembrane region" description="Helical" evidence="8">
    <location>
        <begin position="82"/>
        <end position="99"/>
    </location>
</feature>
<evidence type="ECO:0000256" key="8">
    <source>
        <dbReference type="SAM" id="Phobius"/>
    </source>
</evidence>
<feature type="transmembrane region" description="Helical" evidence="8">
    <location>
        <begin position="459"/>
        <end position="478"/>
    </location>
</feature>
<comment type="subcellular location">
    <subcellularLocation>
        <location evidence="1">Membrane</location>
        <topology evidence="1">Multi-pass membrane protein</topology>
    </subcellularLocation>
</comment>
<feature type="transmembrane region" description="Helical" evidence="8">
    <location>
        <begin position="111"/>
        <end position="129"/>
    </location>
</feature>
<evidence type="ECO:0000313" key="10">
    <source>
        <dbReference type="EMBL" id="KAK3213478.1"/>
    </source>
</evidence>
<evidence type="ECO:0000256" key="1">
    <source>
        <dbReference type="ARBA" id="ARBA00004141"/>
    </source>
</evidence>
<dbReference type="InterPro" id="IPR050360">
    <property type="entry name" value="MFS_Sugar_Transporters"/>
</dbReference>
<evidence type="ECO:0000256" key="4">
    <source>
        <dbReference type="ARBA" id="ARBA00022692"/>
    </source>
</evidence>
<keyword evidence="4 8" id="KW-0812">Transmembrane</keyword>
<dbReference type="InterPro" id="IPR036259">
    <property type="entry name" value="MFS_trans_sf"/>
</dbReference>
<evidence type="ECO:0000256" key="2">
    <source>
        <dbReference type="ARBA" id="ARBA00010992"/>
    </source>
</evidence>
<feature type="transmembrane region" description="Helical" evidence="8">
    <location>
        <begin position="390"/>
        <end position="416"/>
    </location>
</feature>
<dbReference type="Pfam" id="PF00083">
    <property type="entry name" value="Sugar_tr"/>
    <property type="match status" value="1"/>
</dbReference>
<evidence type="ECO:0000259" key="9">
    <source>
        <dbReference type="PROSITE" id="PS50850"/>
    </source>
</evidence>
<dbReference type="PRINTS" id="PR00171">
    <property type="entry name" value="SUGRTRNSPORT"/>
</dbReference>
<feature type="transmembrane region" description="Helical" evidence="8">
    <location>
        <begin position="359"/>
        <end position="378"/>
    </location>
</feature>
<dbReference type="Proteomes" id="UP001280581">
    <property type="component" value="Unassembled WGS sequence"/>
</dbReference>
<keyword evidence="5 8" id="KW-1133">Transmembrane helix</keyword>
<dbReference type="InterPro" id="IPR003663">
    <property type="entry name" value="Sugar/inositol_transpt"/>
</dbReference>
<dbReference type="AlphaFoldDB" id="A0AAN6M0F5"/>
<evidence type="ECO:0000256" key="3">
    <source>
        <dbReference type="ARBA" id="ARBA00022448"/>
    </source>
</evidence>
<feature type="transmembrane region" description="Helical" evidence="8">
    <location>
        <begin position="38"/>
        <end position="62"/>
    </location>
</feature>